<evidence type="ECO:0000313" key="5">
    <source>
        <dbReference type="EMBL" id="KAA5385046.1"/>
    </source>
</evidence>
<dbReference type="Gene3D" id="3.90.550.10">
    <property type="entry name" value="Spore Coat Polysaccharide Biosynthesis Protein SpsA, Chain A"/>
    <property type="match status" value="1"/>
</dbReference>
<evidence type="ECO:0000313" key="6">
    <source>
        <dbReference type="Proteomes" id="UP000347681"/>
    </source>
</evidence>
<comment type="similarity">
    <text evidence="1">Belongs to the glycosyltransferase 2 family.</text>
</comment>
<evidence type="ECO:0000256" key="3">
    <source>
        <dbReference type="ARBA" id="ARBA00022679"/>
    </source>
</evidence>
<evidence type="ECO:0000256" key="2">
    <source>
        <dbReference type="ARBA" id="ARBA00022676"/>
    </source>
</evidence>
<evidence type="ECO:0000256" key="1">
    <source>
        <dbReference type="ARBA" id="ARBA00006739"/>
    </source>
</evidence>
<name>A0A5M5ZWT9_9BACT</name>
<dbReference type="GO" id="GO:0016757">
    <property type="term" value="F:glycosyltransferase activity"/>
    <property type="evidence" value="ECO:0007669"/>
    <property type="project" value="UniProtKB-KW"/>
</dbReference>
<dbReference type="EMBL" id="VVZB01000002">
    <property type="protein sequence ID" value="KAA5385046.1"/>
    <property type="molecule type" value="Genomic_DNA"/>
</dbReference>
<gene>
    <name evidence="5" type="ORF">F2Y61_04190</name>
</gene>
<keyword evidence="3 5" id="KW-0808">Transferase</keyword>
<sequence>MVMVILFVIVLYKCQYHDCKSYRTLISKSDKNHVFIYDNSPDPQSVTDLNVTYIHDPTNRGISHAYNVAADYARRQNYDWLLLMDQDTTFSEGIMDDYLGHIFSHPEVRLFVPPVRVDSLFYMSPVKLFWKFGFLSKCIPSGQVISLYDYSPINSGMCISVDAFFECGGYNENVFLDYSDYQFIERFRKRYSNCYVLETCVYQDFSVVVDNRDKSMKRLVMFCKSLKHFERNSILDSLGIDLVVIKRSLSLMVKYKSLRPLDIFFKFYIN</sequence>
<proteinExistence type="inferred from homology"/>
<dbReference type="Pfam" id="PF00535">
    <property type="entry name" value="Glycos_transf_2"/>
    <property type="match status" value="1"/>
</dbReference>
<dbReference type="InterPro" id="IPR029044">
    <property type="entry name" value="Nucleotide-diphossugar_trans"/>
</dbReference>
<dbReference type="AlphaFoldDB" id="A0A5M5ZWT9"/>
<dbReference type="PANTHER" id="PTHR43179:SF12">
    <property type="entry name" value="GALACTOFURANOSYLTRANSFERASE GLFT2"/>
    <property type="match status" value="1"/>
</dbReference>
<protein>
    <submittedName>
        <fullName evidence="5">Glycosyltransferase</fullName>
    </submittedName>
</protein>
<dbReference type="InterPro" id="IPR001173">
    <property type="entry name" value="Glyco_trans_2-like"/>
</dbReference>
<dbReference type="PANTHER" id="PTHR43179">
    <property type="entry name" value="RHAMNOSYLTRANSFERASE WBBL"/>
    <property type="match status" value="1"/>
</dbReference>
<comment type="caution">
    <text evidence="5">The sequence shown here is derived from an EMBL/GenBank/DDBJ whole genome shotgun (WGS) entry which is preliminary data.</text>
</comment>
<organism evidence="5 6">
    <name type="scientific">Phocaeicola dorei</name>
    <dbReference type="NCBI Taxonomy" id="357276"/>
    <lineage>
        <taxon>Bacteria</taxon>
        <taxon>Pseudomonadati</taxon>
        <taxon>Bacteroidota</taxon>
        <taxon>Bacteroidia</taxon>
        <taxon>Bacteroidales</taxon>
        <taxon>Bacteroidaceae</taxon>
        <taxon>Phocaeicola</taxon>
    </lineage>
</organism>
<evidence type="ECO:0000259" key="4">
    <source>
        <dbReference type="Pfam" id="PF00535"/>
    </source>
</evidence>
<dbReference type="SUPFAM" id="SSF53448">
    <property type="entry name" value="Nucleotide-diphospho-sugar transferases"/>
    <property type="match status" value="1"/>
</dbReference>
<feature type="domain" description="Glycosyltransferase 2-like" evidence="4">
    <location>
        <begin position="34"/>
        <end position="104"/>
    </location>
</feature>
<accession>A0A5M5ZWT9</accession>
<keyword evidence="2" id="KW-0328">Glycosyltransferase</keyword>
<reference evidence="5 6" key="1">
    <citation type="journal article" date="2019" name="Nat. Med.">
        <title>A library of human gut bacterial isolates paired with longitudinal multiomics data enables mechanistic microbiome research.</title>
        <authorList>
            <person name="Poyet M."/>
            <person name="Groussin M."/>
            <person name="Gibbons S.M."/>
            <person name="Avila-Pacheco J."/>
            <person name="Jiang X."/>
            <person name="Kearney S.M."/>
            <person name="Perrotta A.R."/>
            <person name="Berdy B."/>
            <person name="Zhao S."/>
            <person name="Lieberman T.D."/>
            <person name="Swanson P.K."/>
            <person name="Smith M."/>
            <person name="Roesemann S."/>
            <person name="Alexander J.E."/>
            <person name="Rich S.A."/>
            <person name="Livny J."/>
            <person name="Vlamakis H."/>
            <person name="Clish C."/>
            <person name="Bullock K."/>
            <person name="Deik A."/>
            <person name="Scott J."/>
            <person name="Pierce K.A."/>
            <person name="Xavier R.J."/>
            <person name="Alm E.J."/>
        </authorList>
    </citation>
    <scope>NUCLEOTIDE SEQUENCE [LARGE SCALE GENOMIC DNA]</scope>
    <source>
        <strain evidence="5 6">BIOML-A5</strain>
    </source>
</reference>
<dbReference type="Proteomes" id="UP000347681">
    <property type="component" value="Unassembled WGS sequence"/>
</dbReference>